<evidence type="ECO:0000313" key="2">
    <source>
        <dbReference type="EMBL" id="WAC09948.1"/>
    </source>
</evidence>
<dbReference type="Gene3D" id="3.30.70.1290">
    <property type="entry name" value="Transposase IS200-like"/>
    <property type="match status" value="1"/>
</dbReference>
<accession>A0A9E8SIN0</accession>
<organism evidence="2 3">
    <name type="scientific">Dyadobacter pollutisoli</name>
    <dbReference type="NCBI Taxonomy" id="2910158"/>
    <lineage>
        <taxon>Bacteria</taxon>
        <taxon>Pseudomonadati</taxon>
        <taxon>Bacteroidota</taxon>
        <taxon>Cytophagia</taxon>
        <taxon>Cytophagales</taxon>
        <taxon>Spirosomataceae</taxon>
        <taxon>Dyadobacter</taxon>
    </lineage>
</organism>
<dbReference type="InterPro" id="IPR036515">
    <property type="entry name" value="Transposase_17_sf"/>
</dbReference>
<dbReference type="SMART" id="SM01321">
    <property type="entry name" value="Y1_Tnp"/>
    <property type="match status" value="1"/>
</dbReference>
<keyword evidence="3" id="KW-1185">Reference proteome</keyword>
<evidence type="ECO:0000259" key="1">
    <source>
        <dbReference type="SMART" id="SM01321"/>
    </source>
</evidence>
<dbReference type="GO" id="GO:0004803">
    <property type="term" value="F:transposase activity"/>
    <property type="evidence" value="ECO:0007669"/>
    <property type="project" value="InterPro"/>
</dbReference>
<name>A0A9E8SIN0_9BACT</name>
<protein>
    <submittedName>
        <fullName evidence="2">IS200/IS605 family transposase</fullName>
    </submittedName>
</protein>
<gene>
    <name evidence="2" type="primary">tnpA</name>
    <name evidence="2" type="ORF">ON006_19575</name>
</gene>
<dbReference type="PANTHER" id="PTHR33360">
    <property type="entry name" value="TRANSPOSASE FOR INSERTION SEQUENCE ELEMENT IS200"/>
    <property type="match status" value="1"/>
</dbReference>
<dbReference type="InterPro" id="IPR002686">
    <property type="entry name" value="Transposase_17"/>
</dbReference>
<dbReference type="NCBIfam" id="NF033573">
    <property type="entry name" value="transpos_IS200"/>
    <property type="match status" value="1"/>
</dbReference>
<dbReference type="GO" id="GO:0006313">
    <property type="term" value="P:DNA transposition"/>
    <property type="evidence" value="ECO:0007669"/>
    <property type="project" value="InterPro"/>
</dbReference>
<dbReference type="KEGG" id="dpf:ON006_19575"/>
<proteinExistence type="predicted"/>
<dbReference type="Pfam" id="PF01797">
    <property type="entry name" value="Y1_Tnp"/>
    <property type="match status" value="1"/>
</dbReference>
<feature type="domain" description="Transposase IS200-like" evidence="1">
    <location>
        <begin position="5"/>
        <end position="119"/>
    </location>
</feature>
<dbReference type="AlphaFoldDB" id="A0A9E8SIN0"/>
<evidence type="ECO:0000313" key="3">
    <source>
        <dbReference type="Proteomes" id="UP001164653"/>
    </source>
</evidence>
<dbReference type="RefSeq" id="WP_244821062.1">
    <property type="nucleotide sequence ID" value="NZ_CP112998.1"/>
</dbReference>
<dbReference type="GO" id="GO:0003677">
    <property type="term" value="F:DNA binding"/>
    <property type="evidence" value="ECO:0007669"/>
    <property type="project" value="InterPro"/>
</dbReference>
<dbReference type="SUPFAM" id="SSF143422">
    <property type="entry name" value="Transposase IS200-like"/>
    <property type="match status" value="1"/>
</dbReference>
<sequence>MPNTHSEIHLHFVFTPKFRAALITPDWEIRLHKYITGIVQKNDHKMLAINGTEDHIHMLIGYRPAQSIPSLIQDVKADSSQWINNNKFCPTRFEWQSGYGAFSYSKSQIPGVIRYIQNQKEHHGKIKFLDEYKLLLDEFEIGYNEKYIFKIPE</sequence>
<dbReference type="Proteomes" id="UP001164653">
    <property type="component" value="Chromosome"/>
</dbReference>
<dbReference type="EMBL" id="CP112998">
    <property type="protein sequence ID" value="WAC09948.1"/>
    <property type="molecule type" value="Genomic_DNA"/>
</dbReference>
<dbReference type="PANTHER" id="PTHR33360:SF2">
    <property type="entry name" value="TRANSPOSASE FOR INSERTION SEQUENCE ELEMENT IS200"/>
    <property type="match status" value="1"/>
</dbReference>
<reference evidence="2" key="1">
    <citation type="submission" date="2022-11" db="EMBL/GenBank/DDBJ databases">
        <title>Dyadobacter pollutisoli sp. nov., isolated from plastic dumped soil.</title>
        <authorList>
            <person name="Kim J.M."/>
            <person name="Kim K.R."/>
            <person name="Lee J.K."/>
            <person name="Hao L."/>
            <person name="Jeon C.O."/>
        </authorList>
    </citation>
    <scope>NUCLEOTIDE SEQUENCE</scope>
    <source>
        <strain evidence="2">U1</strain>
    </source>
</reference>